<accession>A0A845I120</accession>
<evidence type="ECO:0000256" key="1">
    <source>
        <dbReference type="SAM" id="SignalP"/>
    </source>
</evidence>
<dbReference type="SMART" id="SM00867">
    <property type="entry name" value="YceI"/>
    <property type="match status" value="1"/>
</dbReference>
<comment type="caution">
    <text evidence="3">The sequence shown here is derived from an EMBL/GenBank/DDBJ whole genome shotgun (WGS) entry which is preliminary data.</text>
</comment>
<proteinExistence type="predicted"/>
<dbReference type="Proteomes" id="UP000444316">
    <property type="component" value="Unassembled WGS sequence"/>
</dbReference>
<dbReference type="SUPFAM" id="SSF101874">
    <property type="entry name" value="YceI-like"/>
    <property type="match status" value="1"/>
</dbReference>
<dbReference type="InterPro" id="IPR036761">
    <property type="entry name" value="TTHA0802/YceI-like_sf"/>
</dbReference>
<dbReference type="Pfam" id="PF04264">
    <property type="entry name" value="YceI"/>
    <property type="match status" value="1"/>
</dbReference>
<feature type="domain" description="Lipid/polyisoprenoid-binding YceI-like" evidence="2">
    <location>
        <begin position="76"/>
        <end position="251"/>
    </location>
</feature>
<name>A0A845I120_9BURK</name>
<protein>
    <submittedName>
        <fullName evidence="3">YceI family protein</fullName>
    </submittedName>
</protein>
<dbReference type="RefSeq" id="WP_161035095.1">
    <property type="nucleotide sequence ID" value="NZ_WWCL01000002.1"/>
</dbReference>
<evidence type="ECO:0000313" key="3">
    <source>
        <dbReference type="EMBL" id="MYN45485.1"/>
    </source>
</evidence>
<dbReference type="Gene3D" id="2.40.128.110">
    <property type="entry name" value="Lipid/polyisoprenoid-binding, YceI-like"/>
    <property type="match status" value="1"/>
</dbReference>
<feature type="chain" id="PRO_5032422598" evidence="1">
    <location>
        <begin position="30"/>
        <end position="251"/>
    </location>
</feature>
<gene>
    <name evidence="3" type="ORF">GTP23_10540</name>
</gene>
<reference evidence="3" key="1">
    <citation type="submission" date="2019-12" db="EMBL/GenBank/DDBJ databases">
        <title>Novel species isolated from a subtropical stream in China.</title>
        <authorList>
            <person name="Lu H."/>
        </authorList>
    </citation>
    <scope>NUCLEOTIDE SEQUENCE [LARGE SCALE GENOMIC DNA]</scope>
    <source>
        <strain evidence="3">FT93W</strain>
    </source>
</reference>
<dbReference type="InterPro" id="IPR007372">
    <property type="entry name" value="Lipid/polyisoprenoid-bd_YceI"/>
</dbReference>
<feature type="signal peptide" evidence="1">
    <location>
        <begin position="1"/>
        <end position="29"/>
    </location>
</feature>
<keyword evidence="4" id="KW-1185">Reference proteome</keyword>
<sequence length="251" mass="26436">MTIKPVSATVQRRSVALLCALVCSLALNACSPVAPLPPAAATPAIGADAGNSSAGTAPAGTAAVADTLAATAELPVLNIDDAASQITIIVRRGGLLARLGHDHLILVRQLSGSVDQRNNRATLQFRLDDMLVDPPELRLAAGLRPQPSADAIAGTRHNMLQRTLDAERYPLVLVQAERHPDGQSLQLALTLHGVTRQLRVPASLQSEGRSFAAEGSFTILQSDYGITPFAIMGGALAVQDQLELHYRLQAR</sequence>
<dbReference type="EMBL" id="WWCL01000002">
    <property type="protein sequence ID" value="MYN45485.1"/>
    <property type="molecule type" value="Genomic_DNA"/>
</dbReference>
<dbReference type="AlphaFoldDB" id="A0A845I120"/>
<organism evidence="3 4">
    <name type="scientific">Duganella fentianensis</name>
    <dbReference type="NCBI Taxonomy" id="2692177"/>
    <lineage>
        <taxon>Bacteria</taxon>
        <taxon>Pseudomonadati</taxon>
        <taxon>Pseudomonadota</taxon>
        <taxon>Betaproteobacteria</taxon>
        <taxon>Burkholderiales</taxon>
        <taxon>Oxalobacteraceae</taxon>
        <taxon>Telluria group</taxon>
        <taxon>Duganella</taxon>
    </lineage>
</organism>
<keyword evidence="1" id="KW-0732">Signal</keyword>
<evidence type="ECO:0000259" key="2">
    <source>
        <dbReference type="SMART" id="SM00867"/>
    </source>
</evidence>
<evidence type="ECO:0000313" key="4">
    <source>
        <dbReference type="Proteomes" id="UP000444316"/>
    </source>
</evidence>